<evidence type="ECO:0000313" key="1">
    <source>
        <dbReference type="EMBL" id="MEV4285504.1"/>
    </source>
</evidence>
<organism evidence="1 2">
    <name type="scientific">Nonomuraea bangladeshensis</name>
    <dbReference type="NCBI Taxonomy" id="404385"/>
    <lineage>
        <taxon>Bacteria</taxon>
        <taxon>Bacillati</taxon>
        <taxon>Actinomycetota</taxon>
        <taxon>Actinomycetes</taxon>
        <taxon>Streptosporangiales</taxon>
        <taxon>Streptosporangiaceae</taxon>
        <taxon>Nonomuraea</taxon>
    </lineage>
</organism>
<evidence type="ECO:0000313" key="2">
    <source>
        <dbReference type="Proteomes" id="UP001552427"/>
    </source>
</evidence>
<accession>A0ABV3GZ05</accession>
<dbReference type="Proteomes" id="UP001552427">
    <property type="component" value="Unassembled WGS sequence"/>
</dbReference>
<comment type="caution">
    <text evidence="1">The sequence shown here is derived from an EMBL/GenBank/DDBJ whole genome shotgun (WGS) entry which is preliminary data.</text>
</comment>
<sequence length="187" mass="21010">MEIAKLIVSALTPLAVVAVAFQVTKATKRLETRQWVNQKLVEKRIALLSEALPELNDLHCYFAWVGNWKELSPLDILQRKRSLDRLFYANRPFFRPATIEAYEHFSAKAYKTYSAPGHNAQLRTGPTSRHGNRSEAYGDGWDPRWNAYFAAEADRTAQEKVAAAYDALLRQVSGEVGLPEAGEVGTT</sequence>
<dbReference type="EMBL" id="JBFARM010000002">
    <property type="protein sequence ID" value="MEV4285504.1"/>
    <property type="molecule type" value="Genomic_DNA"/>
</dbReference>
<reference evidence="1 2" key="1">
    <citation type="submission" date="2024-06" db="EMBL/GenBank/DDBJ databases">
        <title>The Natural Products Discovery Center: Release of the First 8490 Sequenced Strains for Exploring Actinobacteria Biosynthetic Diversity.</title>
        <authorList>
            <person name="Kalkreuter E."/>
            <person name="Kautsar S.A."/>
            <person name="Yang D."/>
            <person name="Bader C.D."/>
            <person name="Teijaro C.N."/>
            <person name="Fluegel L."/>
            <person name="Davis C.M."/>
            <person name="Simpson J.R."/>
            <person name="Lauterbach L."/>
            <person name="Steele A.D."/>
            <person name="Gui C."/>
            <person name="Meng S."/>
            <person name="Li G."/>
            <person name="Viehrig K."/>
            <person name="Ye F."/>
            <person name="Su P."/>
            <person name="Kiefer A.F."/>
            <person name="Nichols A."/>
            <person name="Cepeda A.J."/>
            <person name="Yan W."/>
            <person name="Fan B."/>
            <person name="Jiang Y."/>
            <person name="Adhikari A."/>
            <person name="Zheng C.-J."/>
            <person name="Schuster L."/>
            <person name="Cowan T.M."/>
            <person name="Smanski M.J."/>
            <person name="Chevrette M.G."/>
            <person name="De Carvalho L.P.S."/>
            <person name="Shen B."/>
        </authorList>
    </citation>
    <scope>NUCLEOTIDE SEQUENCE [LARGE SCALE GENOMIC DNA]</scope>
    <source>
        <strain evidence="1 2">NPDC049574</strain>
    </source>
</reference>
<keyword evidence="2" id="KW-1185">Reference proteome</keyword>
<proteinExistence type="predicted"/>
<name>A0ABV3GZ05_9ACTN</name>
<protein>
    <submittedName>
        <fullName evidence="1">Uncharacterized protein</fullName>
    </submittedName>
</protein>
<gene>
    <name evidence="1" type="ORF">AB0K40_08350</name>
</gene>
<dbReference type="RefSeq" id="WP_364446125.1">
    <property type="nucleotide sequence ID" value="NZ_JBFARM010000002.1"/>
</dbReference>